<feature type="region of interest" description="Disordered" evidence="1">
    <location>
        <begin position="354"/>
        <end position="373"/>
    </location>
</feature>
<sequence length="518" mass="52573">PLWLGQRSGRVHCPACAMAVERVGRLISRPTVARQPTQPPAWLGAPPGAGHVLAVQRDWSPCRVLPCPQAVARCSVGCAPADSGAAGHVRGLAAGAEVTPTSRRPALAQAQVSRLPSRSMPPAAVSERAAAQLSAQAQGLCSKLEGLLAAAGRGVARASGRQRAAPSSAERFVELVERMAQLEALVDEVSASGLLHQPMGSDPGLRTVAGSLLDAMRRRQEANTVVRQPSVAYAWPERGGTPLPTSRVPTPSVPTPGRSEAAAPAWAPAARPAAPPWQPGCSASRCSSPQKPRPSGPGELPARGAWTPRPCQAAGLQPALSLPLAAGPGGCLVGCVGGGPGGCDAPWPPAPAAASGPARAFSAPRPVTSRRATSPTRLAVLTAGVAAPPVLGAAACHPMAGTPGAPLGAPLAPPLALWSPSPGQLLQGELGPVPAPFATPPPPGGARPSGPESVEGKIREWLETIPIGGGADRGWDDEQISEIAQFARGEGLSDLPAEDLYKRYVEHQVEVGLAQAGA</sequence>
<reference evidence="2" key="1">
    <citation type="submission" date="2023-10" db="EMBL/GenBank/DDBJ databases">
        <authorList>
            <person name="Chen Y."/>
            <person name="Shah S."/>
            <person name="Dougan E. K."/>
            <person name="Thang M."/>
            <person name="Chan C."/>
        </authorList>
    </citation>
    <scope>NUCLEOTIDE SEQUENCE [LARGE SCALE GENOMIC DNA]</scope>
</reference>
<comment type="caution">
    <text evidence="2">The sequence shown here is derived from an EMBL/GenBank/DDBJ whole genome shotgun (WGS) entry which is preliminary data.</text>
</comment>
<feature type="non-terminal residue" evidence="2">
    <location>
        <position position="1"/>
    </location>
</feature>
<evidence type="ECO:0000313" key="3">
    <source>
        <dbReference type="Proteomes" id="UP001189429"/>
    </source>
</evidence>
<dbReference type="EMBL" id="CAUYUJ010018168">
    <property type="protein sequence ID" value="CAK0881207.1"/>
    <property type="molecule type" value="Genomic_DNA"/>
</dbReference>
<feature type="compositionally biased region" description="Low complexity" evidence="1">
    <location>
        <begin position="261"/>
        <end position="272"/>
    </location>
</feature>
<evidence type="ECO:0000256" key="1">
    <source>
        <dbReference type="SAM" id="MobiDB-lite"/>
    </source>
</evidence>
<evidence type="ECO:0000313" key="2">
    <source>
        <dbReference type="EMBL" id="CAK0881207.1"/>
    </source>
</evidence>
<gene>
    <name evidence="2" type="ORF">PCOR1329_LOCUS64129</name>
</gene>
<dbReference type="Proteomes" id="UP001189429">
    <property type="component" value="Unassembled WGS sequence"/>
</dbReference>
<accession>A0ABN9W522</accession>
<feature type="compositionally biased region" description="Low complexity" evidence="1">
    <location>
        <begin position="354"/>
        <end position="366"/>
    </location>
</feature>
<feature type="compositionally biased region" description="Low complexity" evidence="1">
    <location>
        <begin position="241"/>
        <end position="250"/>
    </location>
</feature>
<proteinExistence type="predicted"/>
<feature type="region of interest" description="Disordered" evidence="1">
    <location>
        <begin position="233"/>
        <end position="306"/>
    </location>
</feature>
<organism evidence="2 3">
    <name type="scientific">Prorocentrum cordatum</name>
    <dbReference type="NCBI Taxonomy" id="2364126"/>
    <lineage>
        <taxon>Eukaryota</taxon>
        <taxon>Sar</taxon>
        <taxon>Alveolata</taxon>
        <taxon>Dinophyceae</taxon>
        <taxon>Prorocentrales</taxon>
        <taxon>Prorocentraceae</taxon>
        <taxon>Prorocentrum</taxon>
    </lineage>
</organism>
<keyword evidence="3" id="KW-1185">Reference proteome</keyword>
<protein>
    <submittedName>
        <fullName evidence="2">Uncharacterized protein</fullName>
    </submittedName>
</protein>
<name>A0ABN9W522_9DINO</name>